<keyword evidence="2" id="KW-1185">Reference proteome</keyword>
<evidence type="ECO:0000313" key="2">
    <source>
        <dbReference type="Proteomes" id="UP001204772"/>
    </source>
</evidence>
<dbReference type="RefSeq" id="WP_253532067.1">
    <property type="nucleotide sequence ID" value="NZ_JAMZEL010000014.1"/>
</dbReference>
<dbReference type="EMBL" id="JAMZEL010000014">
    <property type="protein sequence ID" value="MCP1385576.1"/>
    <property type="molecule type" value="Genomic_DNA"/>
</dbReference>
<name>A0ABT1FUY4_9BACT</name>
<sequence>MAPGLNLDRTWIGYFIEAGGHLGVAGTSSTWARVWNVNNSARSFTFTSRAYSFGPGLGGSGGGGLVVVFNLGVIANLEGTKLGKGGWSLNLDIPVTRLTKYKQIYSTIKTAQTIYGVTGIPEFIDEMYKSIILGNGAKVVMKDLTVGLQAALINNWEGTIDVRQHWRADGGYEENL</sequence>
<evidence type="ECO:0000313" key="1">
    <source>
        <dbReference type="EMBL" id="MCP1385576.1"/>
    </source>
</evidence>
<accession>A0ABT1FUY4</accession>
<proteinExistence type="predicted"/>
<comment type="caution">
    <text evidence="1">The sequence shown here is derived from an EMBL/GenBank/DDBJ whole genome shotgun (WGS) entry which is preliminary data.</text>
</comment>
<reference evidence="1 2" key="1">
    <citation type="submission" date="2022-06" db="EMBL/GenBank/DDBJ databases">
        <title>Runella sp. S5 genome sequencing.</title>
        <authorList>
            <person name="Park S."/>
        </authorList>
    </citation>
    <scope>NUCLEOTIDE SEQUENCE [LARGE SCALE GENOMIC DNA]</scope>
    <source>
        <strain evidence="1 2">S5</strain>
    </source>
</reference>
<protein>
    <submittedName>
        <fullName evidence="1">Uncharacterized protein</fullName>
    </submittedName>
</protein>
<dbReference type="Proteomes" id="UP001204772">
    <property type="component" value="Unassembled WGS sequence"/>
</dbReference>
<gene>
    <name evidence="1" type="ORF">NCI00_24275</name>
</gene>
<organism evidence="1 2">
    <name type="scientific">Runella salmonicolor</name>
    <dbReference type="NCBI Taxonomy" id="2950278"/>
    <lineage>
        <taxon>Bacteria</taxon>
        <taxon>Pseudomonadati</taxon>
        <taxon>Bacteroidota</taxon>
        <taxon>Cytophagia</taxon>
        <taxon>Cytophagales</taxon>
        <taxon>Spirosomataceae</taxon>
        <taxon>Runella</taxon>
    </lineage>
</organism>